<proteinExistence type="predicted"/>
<name>A0A4E0RJW4_FASHE</name>
<sequence length="1092" mass="121253">MELPPLYATSDIDSHEMGSFPVEVKSISHGQDHPTFDMNLIRSDPAAGFFDAMKSTRSISTARIDEQELETTNSVENEDVIGLLVQRRMELRRALGRLNNELLRLLYEEWTLTGRIPEGYEQLLHQTNENSHPIKTTSFPLPRTLIRRASTLTHPSCDLLNQSSASSQSSVPWTEELICHGSMSNSPSQSSDNVVQALTELIQPTEDEIPFAVPKENCSRSKKFEGSSRSVQLPQSSAPTHSSETFGYQTSAACSVQSSNQNTYPSKRNASDEPDLFVGSEYSWTEDEEDIKRTGYELQLRKLEIDYAIISQLYAVHKQRALETKRDAYRVAYKSNSRKLKEIREQIFQLKEKLQVEPCTPKDGQQREPKFSWQRRKTWNPLRIPAPQWSIATLPRRQSRYDSPDRAQVRSVDAYSTPVTPDRGFKMPFGSPNKPPPSLASNSASLTVSRASSAASERSSTPDARHRFSRASNQRSSIVPLIHFFRHSIKPNPEIGKNNIPAHFRARPSYFTRNKRSRIGLQSKAKSSSEQQDVQLDTPRVVEGEALPNRSNLFFSRRSWKYIPQNTCSFVHNREPGFGSPVSSLRSSVYDPIPVLRVHSTCSNQGTGSVEMVGDTARVPTTASPNLHGKRKLRRSLSNPDISTAVTELMRDSAIDLPDLPYAEYHTCFPPHSSRASHWHSVPDFTCARPTCSLICHRRGVHDWTSLENRLPCLRQQIPNSTRDVGSRIRTSFQMPCLVSRSASSFPSSLRPVVTHNDRCPSIVNTDLNLRPAPSHASSASNWSTSGCSCLSSQTVSSSAATEQNPFQLQQKHSSPDQLQQNDGHSPPVVLLRNPEDRGRRFHYVPCNEGVDGCDSAASVKCMCSCFSEHAETPHGQSDHRGSLNPSTDPTPVGSADCLDRPAFHFPRKHCISLVDSCETTVQASPVQTASSSPSCSALDLLRCNSTEKSRSQTTGGISGGLQKGLSKVSSSRRSMRPFAFLRRAESRAKKHPTGSNDVSQDNNCETNKATGPLILPALVTGRQQIKSEALQSKNVWSSMRTTCNGSRVSQLACSSESGSPTVLIGDLTGKARFMWTGKFRHSSRGSSLKTK</sequence>
<evidence type="ECO:0000313" key="2">
    <source>
        <dbReference type="EMBL" id="THD27683.1"/>
    </source>
</evidence>
<feature type="compositionally biased region" description="Basic and acidic residues" evidence="1">
    <location>
        <begin position="873"/>
        <end position="882"/>
    </location>
</feature>
<protein>
    <submittedName>
        <fullName evidence="2">Uncharacterized protein</fullName>
    </submittedName>
</protein>
<feature type="compositionally biased region" description="Polar residues" evidence="1">
    <location>
        <begin position="801"/>
        <end position="824"/>
    </location>
</feature>
<keyword evidence="3" id="KW-1185">Reference proteome</keyword>
<feature type="region of interest" description="Disordered" evidence="1">
    <location>
        <begin position="873"/>
        <end position="892"/>
    </location>
</feature>
<dbReference type="Proteomes" id="UP000230066">
    <property type="component" value="Unassembled WGS sequence"/>
</dbReference>
<organism evidence="2 3">
    <name type="scientific">Fasciola hepatica</name>
    <name type="common">Liver fluke</name>
    <dbReference type="NCBI Taxonomy" id="6192"/>
    <lineage>
        <taxon>Eukaryota</taxon>
        <taxon>Metazoa</taxon>
        <taxon>Spiralia</taxon>
        <taxon>Lophotrochozoa</taxon>
        <taxon>Platyhelminthes</taxon>
        <taxon>Trematoda</taxon>
        <taxon>Digenea</taxon>
        <taxon>Plagiorchiida</taxon>
        <taxon>Echinostomata</taxon>
        <taxon>Echinostomatoidea</taxon>
        <taxon>Fasciolidae</taxon>
        <taxon>Fasciola</taxon>
    </lineage>
</organism>
<feature type="region of interest" description="Disordered" evidence="1">
    <location>
        <begin position="358"/>
        <end position="377"/>
    </location>
</feature>
<feature type="compositionally biased region" description="Polar residues" evidence="1">
    <location>
        <begin position="227"/>
        <end position="244"/>
    </location>
</feature>
<feature type="region of interest" description="Disordered" evidence="1">
    <location>
        <begin position="223"/>
        <end position="244"/>
    </location>
</feature>
<feature type="compositionally biased region" description="Basic and acidic residues" evidence="1">
    <location>
        <begin position="399"/>
        <end position="408"/>
    </location>
</feature>
<dbReference type="EMBL" id="JXXN02000353">
    <property type="protein sequence ID" value="THD27683.1"/>
    <property type="molecule type" value="Genomic_DNA"/>
</dbReference>
<feature type="compositionally biased region" description="Low complexity" evidence="1">
    <location>
        <begin position="439"/>
        <end position="459"/>
    </location>
</feature>
<evidence type="ECO:0000256" key="1">
    <source>
        <dbReference type="SAM" id="MobiDB-lite"/>
    </source>
</evidence>
<feature type="region of interest" description="Disordered" evidence="1">
    <location>
        <begin position="950"/>
        <end position="974"/>
    </location>
</feature>
<dbReference type="AlphaFoldDB" id="A0A4E0RJW4"/>
<feature type="region of interest" description="Disordered" evidence="1">
    <location>
        <begin position="801"/>
        <end position="835"/>
    </location>
</feature>
<feature type="region of interest" description="Disordered" evidence="1">
    <location>
        <begin position="395"/>
        <end position="472"/>
    </location>
</feature>
<gene>
    <name evidence="2" type="ORF">D915_001394</name>
</gene>
<feature type="compositionally biased region" description="Polar residues" evidence="1">
    <location>
        <begin position="994"/>
        <end position="1004"/>
    </location>
</feature>
<reference evidence="2" key="1">
    <citation type="submission" date="2019-03" db="EMBL/GenBank/DDBJ databases">
        <title>Improved annotation for the trematode Fasciola hepatica.</title>
        <authorList>
            <person name="Choi Y.-J."/>
            <person name="Martin J."/>
            <person name="Mitreva M."/>
        </authorList>
    </citation>
    <scope>NUCLEOTIDE SEQUENCE [LARGE SCALE GENOMIC DNA]</scope>
</reference>
<feature type="region of interest" description="Disordered" evidence="1">
    <location>
        <begin position="985"/>
        <end position="1004"/>
    </location>
</feature>
<evidence type="ECO:0000313" key="3">
    <source>
        <dbReference type="Proteomes" id="UP000230066"/>
    </source>
</evidence>
<comment type="caution">
    <text evidence="2">The sequence shown here is derived from an EMBL/GenBank/DDBJ whole genome shotgun (WGS) entry which is preliminary data.</text>
</comment>
<accession>A0A4E0RJW4</accession>